<evidence type="ECO:0000256" key="3">
    <source>
        <dbReference type="ARBA" id="ARBA00022692"/>
    </source>
</evidence>
<evidence type="ECO:0000256" key="1">
    <source>
        <dbReference type="ARBA" id="ARBA00004651"/>
    </source>
</evidence>
<proteinExistence type="predicted"/>
<feature type="transmembrane region" description="Helical" evidence="6">
    <location>
        <begin position="126"/>
        <end position="147"/>
    </location>
</feature>
<dbReference type="NCBIfam" id="TIGR00765">
    <property type="entry name" value="yihY_not_rbn"/>
    <property type="match status" value="1"/>
</dbReference>
<sequence length="289" mass="32642">MIKTIRGFMKRLNEDHVGAYAAQSAYFILLSFIPFVLLVVTLVKYTPLTRDDVYSVLINMLPTEFQSYVGGIVNEIFYQSVAYMPITIITTLWSAGKGIAALTNGLNSIYHVTETRNYIINRLRGMAYTLIFVVAFLTSLVLLVFGTRIQNKLTEHLPMVARVTSSIMGMRTLITTGVLALLFLVLYKCIPNRKASFKSQCPGALISSLAWSIFSLAFSMYLDIALAASNMYGSLTMIVFIMIWMYFCMWILLIGAEINAYFEDKLRKLQNAAIEHFMENKETNKEAGK</sequence>
<dbReference type="Pfam" id="PF03631">
    <property type="entry name" value="Virul_fac_BrkB"/>
    <property type="match status" value="1"/>
</dbReference>
<evidence type="ECO:0000256" key="4">
    <source>
        <dbReference type="ARBA" id="ARBA00022989"/>
    </source>
</evidence>
<evidence type="ECO:0000256" key="5">
    <source>
        <dbReference type="ARBA" id="ARBA00023136"/>
    </source>
</evidence>
<dbReference type="EMBL" id="CYYV01000003">
    <property type="protein sequence ID" value="CUN79600.1"/>
    <property type="molecule type" value="Genomic_DNA"/>
</dbReference>
<protein>
    <submittedName>
        <fullName evidence="7">YihY family inner membrane protein</fullName>
    </submittedName>
</protein>
<dbReference type="RefSeq" id="WP_055226442.1">
    <property type="nucleotide sequence ID" value="NZ_CYYV01000003.1"/>
</dbReference>
<dbReference type="GeneID" id="79854333"/>
<name>A0A173ZVI8_9FIRM</name>
<evidence type="ECO:0000313" key="8">
    <source>
        <dbReference type="Proteomes" id="UP000095706"/>
    </source>
</evidence>
<accession>A0A173ZVI8</accession>
<dbReference type="PIRSF" id="PIRSF035875">
    <property type="entry name" value="RNase_BN"/>
    <property type="match status" value="1"/>
</dbReference>
<comment type="subcellular location">
    <subcellularLocation>
        <location evidence="1">Cell membrane</location>
        <topology evidence="1">Multi-pass membrane protein</topology>
    </subcellularLocation>
</comment>
<keyword evidence="5 6" id="KW-0472">Membrane</keyword>
<feature type="transmembrane region" description="Helical" evidence="6">
    <location>
        <begin position="20"/>
        <end position="43"/>
    </location>
</feature>
<reference evidence="7 8" key="1">
    <citation type="submission" date="2015-09" db="EMBL/GenBank/DDBJ databases">
        <authorList>
            <consortium name="Pathogen Informatics"/>
        </authorList>
    </citation>
    <scope>NUCLEOTIDE SEQUENCE [LARGE SCALE GENOMIC DNA]</scope>
    <source>
        <strain evidence="7 8">2789STDY5608849</strain>
    </source>
</reference>
<feature type="transmembrane region" description="Helical" evidence="6">
    <location>
        <begin position="167"/>
        <end position="190"/>
    </location>
</feature>
<dbReference type="InterPro" id="IPR017039">
    <property type="entry name" value="Virul_fac_BrkB"/>
</dbReference>
<dbReference type="GO" id="GO:0005886">
    <property type="term" value="C:plasma membrane"/>
    <property type="evidence" value="ECO:0007669"/>
    <property type="project" value="UniProtKB-SubCell"/>
</dbReference>
<dbReference type="AlphaFoldDB" id="A0A173ZVI8"/>
<keyword evidence="3 6" id="KW-0812">Transmembrane</keyword>
<dbReference type="Proteomes" id="UP000095706">
    <property type="component" value="Unassembled WGS sequence"/>
</dbReference>
<keyword evidence="4 6" id="KW-1133">Transmembrane helix</keyword>
<feature type="transmembrane region" description="Helical" evidence="6">
    <location>
        <begin position="202"/>
        <end position="222"/>
    </location>
</feature>
<organism evidence="7 8">
    <name type="scientific">Fusicatenibacter saccharivorans</name>
    <dbReference type="NCBI Taxonomy" id="1150298"/>
    <lineage>
        <taxon>Bacteria</taxon>
        <taxon>Bacillati</taxon>
        <taxon>Bacillota</taxon>
        <taxon>Clostridia</taxon>
        <taxon>Lachnospirales</taxon>
        <taxon>Lachnospiraceae</taxon>
        <taxon>Fusicatenibacter</taxon>
    </lineage>
</organism>
<gene>
    <name evidence="7" type="primary">yihY</name>
    <name evidence="7" type="ORF">ERS852406_00699</name>
</gene>
<keyword evidence="2" id="KW-1003">Cell membrane</keyword>
<feature type="transmembrane region" description="Helical" evidence="6">
    <location>
        <begin position="234"/>
        <end position="258"/>
    </location>
</feature>
<evidence type="ECO:0000313" key="7">
    <source>
        <dbReference type="EMBL" id="CUN79600.1"/>
    </source>
</evidence>
<dbReference type="PANTHER" id="PTHR30213:SF0">
    <property type="entry name" value="UPF0761 MEMBRANE PROTEIN YIHY"/>
    <property type="match status" value="1"/>
</dbReference>
<evidence type="ECO:0000256" key="2">
    <source>
        <dbReference type="ARBA" id="ARBA00022475"/>
    </source>
</evidence>
<evidence type="ECO:0000256" key="6">
    <source>
        <dbReference type="SAM" id="Phobius"/>
    </source>
</evidence>
<dbReference type="PANTHER" id="PTHR30213">
    <property type="entry name" value="INNER MEMBRANE PROTEIN YHJD"/>
    <property type="match status" value="1"/>
</dbReference>